<sequence>MTASESVPALVRTPFGKPMREKHFLFAQGHVNLNQGSFGGYPNTVRAALRRYQDDAEAELDRFIRYVFPDILRRSRSLLAAQLNCPVDELVLCPNVTTATNTVLRNLQWGDGNRVIYTSGVYGALEKTIESVLEGTGFVGVKVDLDLPSRPDEIVAKFRSALRREKEACKQADRGTVKLAIFDTIVSMPGLLMPFEELTQVCREEGVLSMIDGAHGLGHVPIDLGKLDPDFFTSNCHKWLFVPRAVAAFFVPRRNQKLIRMTFPTSHGFVPRSLGVGDRVHDPMPSSAESNPMVRQFEYFGTMDGAPYCCIEEALRFIDVACGGFEAVRLYCTDLARRAEELFVETLGTESFGIPEEERVFFAQVRMPIEVGEDEGKGQVPLEDVGIVTDWMHKVFADRYRTYMYLLFYRGAWWARLSAAVYVDFEDCQYAAKVLKDVSEQVCRGEYKRLDVDGR</sequence>
<organism evidence="3 4">
    <name type="scientific">Colletotrichum plurivorum</name>
    <dbReference type="NCBI Taxonomy" id="2175906"/>
    <lineage>
        <taxon>Eukaryota</taxon>
        <taxon>Fungi</taxon>
        <taxon>Dikarya</taxon>
        <taxon>Ascomycota</taxon>
        <taxon>Pezizomycotina</taxon>
        <taxon>Sordariomycetes</taxon>
        <taxon>Hypocreomycetidae</taxon>
        <taxon>Glomerellales</taxon>
        <taxon>Glomerellaceae</taxon>
        <taxon>Colletotrichum</taxon>
        <taxon>Colletotrichum orchidearum species complex</taxon>
    </lineage>
</organism>
<dbReference type="AlphaFoldDB" id="A0A8H6KD24"/>
<dbReference type="InterPro" id="IPR015424">
    <property type="entry name" value="PyrdxlP-dep_Trfase"/>
</dbReference>
<feature type="domain" description="Aminotransferase class V" evidence="2">
    <location>
        <begin position="70"/>
        <end position="353"/>
    </location>
</feature>
<gene>
    <name evidence="3" type="ORF">CPLU01_08001</name>
</gene>
<comment type="caution">
    <text evidence="3">The sequence shown here is derived from an EMBL/GenBank/DDBJ whole genome shotgun (WGS) entry which is preliminary data.</text>
</comment>
<dbReference type="PANTHER" id="PTHR43092:SF2">
    <property type="entry name" value="HERCYNYLCYSTEINE SULFOXIDE LYASE"/>
    <property type="match status" value="1"/>
</dbReference>
<evidence type="ECO:0000313" key="3">
    <source>
        <dbReference type="EMBL" id="KAF6829359.1"/>
    </source>
</evidence>
<dbReference type="InterPro" id="IPR015421">
    <property type="entry name" value="PyrdxlP-dep_Trfase_major"/>
</dbReference>
<dbReference type="InterPro" id="IPR000192">
    <property type="entry name" value="Aminotrans_V_dom"/>
</dbReference>
<dbReference type="Pfam" id="PF00266">
    <property type="entry name" value="Aminotran_5"/>
    <property type="match status" value="1"/>
</dbReference>
<accession>A0A8H6KD24</accession>
<evidence type="ECO:0000259" key="2">
    <source>
        <dbReference type="Pfam" id="PF00266"/>
    </source>
</evidence>
<reference evidence="3" key="1">
    <citation type="journal article" date="2020" name="Phytopathology">
        <title>Genome Sequence Resources of Colletotrichum truncatum, C. plurivorum, C. musicola, and C. sojae: Four Species Pathogenic to Soybean (Glycine max).</title>
        <authorList>
            <person name="Rogerio F."/>
            <person name="Boufleur T.R."/>
            <person name="Ciampi-Guillardi M."/>
            <person name="Sukno S.A."/>
            <person name="Thon M.R."/>
            <person name="Massola Junior N.S."/>
            <person name="Baroncelli R."/>
        </authorList>
    </citation>
    <scope>NUCLEOTIDE SEQUENCE</scope>
    <source>
        <strain evidence="3">LFN00145</strain>
    </source>
</reference>
<dbReference type="EMBL" id="WIGO01000109">
    <property type="protein sequence ID" value="KAF6829359.1"/>
    <property type="molecule type" value="Genomic_DNA"/>
</dbReference>
<name>A0A8H6KD24_9PEZI</name>
<evidence type="ECO:0000313" key="4">
    <source>
        <dbReference type="Proteomes" id="UP000654918"/>
    </source>
</evidence>
<dbReference type="Proteomes" id="UP000654918">
    <property type="component" value="Unassembled WGS sequence"/>
</dbReference>
<proteinExistence type="predicted"/>
<dbReference type="Gene3D" id="3.40.640.10">
    <property type="entry name" value="Type I PLP-dependent aspartate aminotransferase-like (Major domain)"/>
    <property type="match status" value="1"/>
</dbReference>
<evidence type="ECO:0000256" key="1">
    <source>
        <dbReference type="ARBA" id="ARBA00022898"/>
    </source>
</evidence>
<protein>
    <recommendedName>
        <fullName evidence="2">Aminotransferase class V domain-containing protein</fullName>
    </recommendedName>
</protein>
<keyword evidence="4" id="KW-1185">Reference proteome</keyword>
<keyword evidence="1" id="KW-0663">Pyridoxal phosphate</keyword>
<dbReference type="PANTHER" id="PTHR43092">
    <property type="entry name" value="L-CYSTEINE DESULFHYDRASE"/>
    <property type="match status" value="1"/>
</dbReference>
<dbReference type="SUPFAM" id="SSF53383">
    <property type="entry name" value="PLP-dependent transferases"/>
    <property type="match status" value="1"/>
</dbReference>